<name>A0A271IXJ6_9BACT</name>
<sequence>MNIARRPTLPSSVAPRAVTDADVPADARPDERLTAMLRWAVQAPSVLNTQPWRFRVDGDRVSVFVDRSRVLAAVDPEGREAVVSCGAALFTLRLAARHYGETVAVEVAGPDDAPDLVGTLRLTGHAPPTASEETLFRAIKARHTNRAPYADLEVPVGLLARLHGASEAEGARLHVLTADADKAALADLVGRAIRAQSDHESLEEIGAWARGAGDDRPDGVADVPWGGWGRMGHLHADPRFAIAETRALVAGAPALLVVATDADDRAAWALAGAALQHVLLLGAAHGLAASYFNQPTEVDDLRPEVSAVAGVGHAQVVLRLGTPVETPGTPRRPIDDVLATAGG</sequence>
<reference evidence="2 3" key="1">
    <citation type="submission" date="2016-11" db="EMBL/GenBank/DDBJ databases">
        <title>Study of marine rhodopsin-containing bacteria.</title>
        <authorList>
            <person name="Yoshizawa S."/>
            <person name="Kumagai Y."/>
            <person name="Kogure K."/>
        </authorList>
    </citation>
    <scope>NUCLEOTIDE SEQUENCE [LARGE SCALE GENOMIC DNA]</scope>
    <source>
        <strain evidence="2 3">SAORIC-28</strain>
    </source>
</reference>
<dbReference type="OrthoDB" id="5149792at2"/>
<dbReference type="PANTHER" id="PTHR23026">
    <property type="entry name" value="NADPH NITROREDUCTASE"/>
    <property type="match status" value="1"/>
</dbReference>
<dbReference type="Gene3D" id="3.40.109.30">
    <property type="entry name" value="putative nitroreductase (tm1586), domain 2"/>
    <property type="match status" value="1"/>
</dbReference>
<evidence type="ECO:0000313" key="3">
    <source>
        <dbReference type="Proteomes" id="UP000216339"/>
    </source>
</evidence>
<evidence type="ECO:0000313" key="2">
    <source>
        <dbReference type="EMBL" id="PAP75922.1"/>
    </source>
</evidence>
<dbReference type="PANTHER" id="PTHR23026:SF123">
    <property type="entry name" value="NAD(P)H NITROREDUCTASE RV3131-RELATED"/>
    <property type="match status" value="1"/>
</dbReference>
<feature type="region of interest" description="Disordered" evidence="1">
    <location>
        <begin position="1"/>
        <end position="24"/>
    </location>
</feature>
<accession>A0A271IXJ6</accession>
<keyword evidence="3" id="KW-1185">Reference proteome</keyword>
<dbReference type="InterPro" id="IPR050627">
    <property type="entry name" value="Nitroreductase/BluB"/>
</dbReference>
<comment type="caution">
    <text evidence="2">The sequence shown here is derived from an EMBL/GenBank/DDBJ whole genome shotgun (WGS) entry which is preliminary data.</text>
</comment>
<dbReference type="InterPro" id="IPR000415">
    <property type="entry name" value="Nitroreductase-like"/>
</dbReference>
<protein>
    <submittedName>
        <fullName evidence="2">Uncharacterized protein</fullName>
    </submittedName>
</protein>
<dbReference type="NCBIfam" id="NF047509">
    <property type="entry name" value="Rv3131_FMN_oxido"/>
    <property type="match status" value="1"/>
</dbReference>
<dbReference type="EMBL" id="MQWD01000001">
    <property type="protein sequence ID" value="PAP75922.1"/>
    <property type="molecule type" value="Genomic_DNA"/>
</dbReference>
<dbReference type="RefSeq" id="WP_143537565.1">
    <property type="nucleotide sequence ID" value="NZ_MQWD01000001.1"/>
</dbReference>
<dbReference type="Proteomes" id="UP000216339">
    <property type="component" value="Unassembled WGS sequence"/>
</dbReference>
<organism evidence="2 3">
    <name type="scientific">Rubrivirga marina</name>
    <dbReference type="NCBI Taxonomy" id="1196024"/>
    <lineage>
        <taxon>Bacteria</taxon>
        <taxon>Pseudomonadati</taxon>
        <taxon>Rhodothermota</taxon>
        <taxon>Rhodothermia</taxon>
        <taxon>Rhodothermales</taxon>
        <taxon>Rubricoccaceae</taxon>
        <taxon>Rubrivirga</taxon>
    </lineage>
</organism>
<dbReference type="AlphaFoldDB" id="A0A271IXJ6"/>
<dbReference type="Gene3D" id="3.40.109.10">
    <property type="entry name" value="NADH Oxidase"/>
    <property type="match status" value="1"/>
</dbReference>
<dbReference type="SUPFAM" id="SSF55469">
    <property type="entry name" value="FMN-dependent nitroreductase-like"/>
    <property type="match status" value="2"/>
</dbReference>
<gene>
    <name evidence="2" type="ORF">BSZ37_05440</name>
</gene>
<dbReference type="GO" id="GO:0016491">
    <property type="term" value="F:oxidoreductase activity"/>
    <property type="evidence" value="ECO:0007669"/>
    <property type="project" value="InterPro"/>
</dbReference>
<feature type="region of interest" description="Disordered" evidence="1">
    <location>
        <begin position="323"/>
        <end position="343"/>
    </location>
</feature>
<evidence type="ECO:0000256" key="1">
    <source>
        <dbReference type="SAM" id="MobiDB-lite"/>
    </source>
</evidence>
<proteinExistence type="predicted"/>